<dbReference type="SUPFAM" id="SSF46785">
    <property type="entry name" value="Winged helix' DNA-binding domain"/>
    <property type="match status" value="1"/>
</dbReference>
<dbReference type="GO" id="GO:0003677">
    <property type="term" value="F:DNA binding"/>
    <property type="evidence" value="ECO:0007669"/>
    <property type="project" value="UniProtKB-KW"/>
</dbReference>
<evidence type="ECO:0000256" key="3">
    <source>
        <dbReference type="ARBA" id="ARBA00023163"/>
    </source>
</evidence>
<evidence type="ECO:0000256" key="2">
    <source>
        <dbReference type="ARBA" id="ARBA00023125"/>
    </source>
</evidence>
<proteinExistence type="predicted"/>
<dbReference type="InterPro" id="IPR036390">
    <property type="entry name" value="WH_DNA-bd_sf"/>
</dbReference>
<organism evidence="5">
    <name type="scientific">Streptomyces auratus AGR0001</name>
    <dbReference type="NCBI Taxonomy" id="1160718"/>
    <lineage>
        <taxon>Bacteria</taxon>
        <taxon>Bacillati</taxon>
        <taxon>Actinomycetota</taxon>
        <taxon>Actinomycetes</taxon>
        <taxon>Kitasatosporales</taxon>
        <taxon>Streptomycetaceae</taxon>
        <taxon>Streptomyces</taxon>
    </lineage>
</organism>
<keyword evidence="2" id="KW-0238">DNA-binding</keyword>
<dbReference type="AlphaFoldDB" id="J2JRE1"/>
<dbReference type="InterPro" id="IPR000524">
    <property type="entry name" value="Tscrpt_reg_HTH_GntR"/>
</dbReference>
<evidence type="ECO:0000313" key="7">
    <source>
        <dbReference type="Proteomes" id="UP000009036"/>
    </source>
</evidence>
<dbReference type="PANTHER" id="PTHR43537:SF51">
    <property type="entry name" value="HTH-TYPE TRANSCRIPTIONAL REGULATOR LGOR-RELATED"/>
    <property type="match status" value="1"/>
</dbReference>
<protein>
    <submittedName>
        <fullName evidence="5">GntR family transcriptional regulator</fullName>
    </submittedName>
</protein>
<dbReference type="eggNOG" id="ENOG50322FU">
    <property type="taxonomic scope" value="Bacteria"/>
</dbReference>
<sequence>MTATTTSEETTAGGDLPLGQRIVRRALTSELIRLGRVDGPRAGHSAAAVAEGYEKAWQIADRWLPLARERRRAASGSVADHARWDGLVRAVTRPDTKVGNPSFTGLVELVGHTRELLRTLRNTEPSYVPVAEVAAQITEAVQNGKYLAGMSLSPGRIAADLGLPLASVKLALTDLAEENVVELSGTGRARLYGLGHTDRAQQIADWLRELIAAGAYPSGTKLPTRPMLARSFISAEYHVVAAIRILTADGTLICHPGQRPVVRPGHPHAGTKATEISRTFRQLPCPTAPMDLSDTGIREAARVAQSWWRAHLSPHPATLDHHYTQLVAIARHLITRAGTRHHRPRASDAGHWEDVDPVIARITATATGVAQAGPEHRVWRTACLAAAVIDLLKLTAEAGEATGPRPRHAFR</sequence>
<dbReference type="Proteomes" id="UP000009036">
    <property type="component" value="Chromosome"/>
</dbReference>
<dbReference type="Gene3D" id="1.10.10.10">
    <property type="entry name" value="Winged helix-like DNA-binding domain superfamily/Winged helix DNA-binding domain"/>
    <property type="match status" value="1"/>
</dbReference>
<dbReference type="PROSITE" id="PS50949">
    <property type="entry name" value="HTH_GNTR"/>
    <property type="match status" value="1"/>
</dbReference>
<keyword evidence="1" id="KW-0805">Transcription regulation</keyword>
<dbReference type="HOGENOM" id="CLU_703804_0_0_11"/>
<gene>
    <name evidence="6" type="ORF">SU9_033390</name>
    <name evidence="5" type="ORF">SU9_33098</name>
</gene>
<feature type="domain" description="HTH gntR-type" evidence="4">
    <location>
        <begin position="197"/>
        <end position="265"/>
    </location>
</feature>
<accession>J2JRE1</accession>
<dbReference type="KEGG" id="sauh:SU9_033390"/>
<dbReference type="RefSeq" id="WP_006608120.1">
    <property type="nucleotide sequence ID" value="NZ_CP072931.1"/>
</dbReference>
<dbReference type="GO" id="GO:0003700">
    <property type="term" value="F:DNA-binding transcription factor activity"/>
    <property type="evidence" value="ECO:0007669"/>
    <property type="project" value="InterPro"/>
</dbReference>
<reference evidence="6" key="2">
    <citation type="submission" date="2021-04" db="EMBL/GenBank/DDBJ databases">
        <authorList>
            <person name="Wen M.-L."/>
            <person name="Han X.-L."/>
            <person name="Xiong J."/>
        </authorList>
    </citation>
    <scope>NUCLEOTIDE SEQUENCE</scope>
    <source>
        <strain evidence="6">AGR0001</strain>
    </source>
</reference>
<keyword evidence="7" id="KW-1185">Reference proteome</keyword>
<dbReference type="InterPro" id="IPR036388">
    <property type="entry name" value="WH-like_DNA-bd_sf"/>
</dbReference>
<dbReference type="EMBL" id="CP072931">
    <property type="protein sequence ID" value="QTZ95749.1"/>
    <property type="molecule type" value="Genomic_DNA"/>
</dbReference>
<evidence type="ECO:0000313" key="5">
    <source>
        <dbReference type="EMBL" id="EJJ02635.1"/>
    </source>
</evidence>
<name>J2JRE1_9ACTN</name>
<dbReference type="PANTHER" id="PTHR43537">
    <property type="entry name" value="TRANSCRIPTIONAL REGULATOR, GNTR FAMILY"/>
    <property type="match status" value="1"/>
</dbReference>
<evidence type="ECO:0000259" key="4">
    <source>
        <dbReference type="PROSITE" id="PS50949"/>
    </source>
</evidence>
<evidence type="ECO:0000313" key="6">
    <source>
        <dbReference type="EMBL" id="QTZ95749.1"/>
    </source>
</evidence>
<dbReference type="EMBL" id="AJGV01000214">
    <property type="protein sequence ID" value="EJJ02635.1"/>
    <property type="molecule type" value="Genomic_DNA"/>
</dbReference>
<keyword evidence="3" id="KW-0804">Transcription</keyword>
<dbReference type="OrthoDB" id="4221685at2"/>
<reference evidence="5" key="1">
    <citation type="journal article" date="2012" name="J. Bacteriol.">
        <title>Genome Sequence of Streptomyces auratus Strain AGR0001, a Phoslactomycin-Producing Actinomycete.</title>
        <authorList>
            <person name="Han X."/>
            <person name="Li M."/>
            <person name="Ding Z."/>
            <person name="Zhao J."/>
            <person name="Ji K."/>
            <person name="Wen M."/>
            <person name="Lu T."/>
        </authorList>
    </citation>
    <scope>NUCLEOTIDE SEQUENCE [LARGE SCALE GENOMIC DNA]</scope>
    <source>
        <strain evidence="5">AGR0001</strain>
    </source>
</reference>
<dbReference type="PATRIC" id="fig|1160718.3.peg.6697"/>
<evidence type="ECO:0000256" key="1">
    <source>
        <dbReference type="ARBA" id="ARBA00023015"/>
    </source>
</evidence>